<accession>A0A0F9MA31</accession>
<dbReference type="Gene3D" id="3.40.1160.10">
    <property type="entry name" value="Acetylglutamate kinase-like"/>
    <property type="match status" value="1"/>
</dbReference>
<dbReference type="Pfam" id="PF00696">
    <property type="entry name" value="AA_kinase"/>
    <property type="match status" value="1"/>
</dbReference>
<dbReference type="GO" id="GO:0005829">
    <property type="term" value="C:cytosol"/>
    <property type="evidence" value="ECO:0007669"/>
    <property type="project" value="TreeGrafter"/>
</dbReference>
<dbReference type="PANTHER" id="PTHR30409:SF1">
    <property type="entry name" value="CARBAMATE KINASE-RELATED"/>
    <property type="match status" value="1"/>
</dbReference>
<organism evidence="5">
    <name type="scientific">marine sediment metagenome</name>
    <dbReference type="NCBI Taxonomy" id="412755"/>
    <lineage>
        <taxon>unclassified sequences</taxon>
        <taxon>metagenomes</taxon>
        <taxon>ecological metagenomes</taxon>
    </lineage>
</organism>
<dbReference type="SUPFAM" id="SSF53633">
    <property type="entry name" value="Carbamate kinase-like"/>
    <property type="match status" value="1"/>
</dbReference>
<reference evidence="5" key="1">
    <citation type="journal article" date="2015" name="Nature">
        <title>Complex archaea that bridge the gap between prokaryotes and eukaryotes.</title>
        <authorList>
            <person name="Spang A."/>
            <person name="Saw J.H."/>
            <person name="Jorgensen S.L."/>
            <person name="Zaremba-Niedzwiedzka K."/>
            <person name="Martijn J."/>
            <person name="Lind A.E."/>
            <person name="van Eijk R."/>
            <person name="Schleper C."/>
            <person name="Guy L."/>
            <person name="Ettema T.J."/>
        </authorList>
    </citation>
    <scope>NUCLEOTIDE SEQUENCE</scope>
</reference>
<dbReference type="FunFam" id="3.40.1160.10:FF:000007">
    <property type="entry name" value="Carbamate kinase"/>
    <property type="match status" value="1"/>
</dbReference>
<comment type="similarity">
    <text evidence="1">Belongs to the carbamate kinase family.</text>
</comment>
<comment type="caution">
    <text evidence="5">The sequence shown here is derived from an EMBL/GenBank/DDBJ whole genome shotgun (WGS) entry which is preliminary data.</text>
</comment>
<dbReference type="InterPro" id="IPR001048">
    <property type="entry name" value="Asp/Glu/Uridylate_kinase"/>
</dbReference>
<gene>
    <name evidence="5" type="ORF">LCGC14_1180100</name>
</gene>
<keyword evidence="2" id="KW-0808">Transferase</keyword>
<dbReference type="GO" id="GO:0019546">
    <property type="term" value="P:L-arginine deiminase pathway"/>
    <property type="evidence" value="ECO:0007669"/>
    <property type="project" value="TreeGrafter"/>
</dbReference>
<dbReference type="AlphaFoldDB" id="A0A0F9MA31"/>
<protein>
    <recommendedName>
        <fullName evidence="4">Aspartate/glutamate/uridylate kinase domain-containing protein</fullName>
    </recommendedName>
</protein>
<evidence type="ECO:0000256" key="1">
    <source>
        <dbReference type="ARBA" id="ARBA00011066"/>
    </source>
</evidence>
<dbReference type="PANTHER" id="PTHR30409">
    <property type="entry name" value="CARBAMATE KINASE"/>
    <property type="match status" value="1"/>
</dbReference>
<dbReference type="PIRSF" id="PIRSF000723">
    <property type="entry name" value="Carbamate_kin"/>
    <property type="match status" value="1"/>
</dbReference>
<feature type="domain" description="Aspartate/glutamate/uridylate kinase" evidence="4">
    <location>
        <begin position="3"/>
        <end position="283"/>
    </location>
</feature>
<name>A0A0F9MA31_9ZZZZ</name>
<evidence type="ECO:0000313" key="5">
    <source>
        <dbReference type="EMBL" id="KKM96236.1"/>
    </source>
</evidence>
<dbReference type="CDD" id="cd04235">
    <property type="entry name" value="AAK_CK"/>
    <property type="match status" value="1"/>
</dbReference>
<sequence length="304" mass="33298">MQKLIIALGGNAFIQKGQAGTVEQQFANIRKPIASIAELSKLFRIVITHGNGPQSGALLIQQEACDEVPKMPLFIIGAQTQGQIGYMIESTLDEELMRLGISDDKFFLTVLTYTSVKKDDPAFENPTKPVGPAYPDPRPGFVNTSRGWRRVVPSPKPYKIYQWREIKHLMEEGFIIIACGGGGIPVYKKDERLHGVEAVIDKDLATAKLGEQIGADILLIATDVEKISLNFMQPDEKFVDSLTIAEATKYLAEGQFPKGSMGPKVQACINFIEQGGAQAIITSIDHIQDALLGKTGTHFKKSLV</sequence>
<dbReference type="NCBIfam" id="NF009007">
    <property type="entry name" value="PRK12352.1"/>
    <property type="match status" value="1"/>
</dbReference>
<dbReference type="PRINTS" id="PR01469">
    <property type="entry name" value="CARBMTKINASE"/>
</dbReference>
<keyword evidence="3" id="KW-0418">Kinase</keyword>
<proteinExistence type="inferred from homology"/>
<dbReference type="GO" id="GO:0008804">
    <property type="term" value="F:carbamate kinase activity"/>
    <property type="evidence" value="ECO:0007669"/>
    <property type="project" value="InterPro"/>
</dbReference>
<dbReference type="EMBL" id="LAZR01005906">
    <property type="protein sequence ID" value="KKM96236.1"/>
    <property type="molecule type" value="Genomic_DNA"/>
</dbReference>
<dbReference type="InterPro" id="IPR003964">
    <property type="entry name" value="Carb_kinase"/>
</dbReference>
<evidence type="ECO:0000256" key="3">
    <source>
        <dbReference type="ARBA" id="ARBA00022777"/>
    </source>
</evidence>
<evidence type="ECO:0000259" key="4">
    <source>
        <dbReference type="Pfam" id="PF00696"/>
    </source>
</evidence>
<dbReference type="InterPro" id="IPR036393">
    <property type="entry name" value="AceGlu_kinase-like_sf"/>
</dbReference>
<evidence type="ECO:0000256" key="2">
    <source>
        <dbReference type="ARBA" id="ARBA00022679"/>
    </source>
</evidence>